<proteinExistence type="predicted"/>
<dbReference type="InterPro" id="IPR000014">
    <property type="entry name" value="PAS"/>
</dbReference>
<reference evidence="6 7" key="1">
    <citation type="submission" date="2020-08" db="EMBL/GenBank/DDBJ databases">
        <title>Genomic Encyclopedia of Type Strains, Phase IV (KMG-IV): sequencing the most valuable type-strain genomes for metagenomic binning, comparative biology and taxonomic classification.</title>
        <authorList>
            <person name="Goeker M."/>
        </authorList>
    </citation>
    <scope>NUCLEOTIDE SEQUENCE [LARGE SCALE GENOMIC DNA]</scope>
    <source>
        <strain evidence="6 7">DSM 11275</strain>
    </source>
</reference>
<dbReference type="CDD" id="cd11386">
    <property type="entry name" value="MCP_signal"/>
    <property type="match status" value="1"/>
</dbReference>
<evidence type="ECO:0000256" key="1">
    <source>
        <dbReference type="ARBA" id="ARBA00023224"/>
    </source>
</evidence>
<keyword evidence="3" id="KW-1133">Transmembrane helix</keyword>
<dbReference type="Gene3D" id="3.30.450.20">
    <property type="entry name" value="PAS domain"/>
    <property type="match status" value="1"/>
</dbReference>
<dbReference type="InterPro" id="IPR000700">
    <property type="entry name" value="PAS-assoc_C"/>
</dbReference>
<dbReference type="SMART" id="SM00283">
    <property type="entry name" value="MA"/>
    <property type="match status" value="1"/>
</dbReference>
<keyword evidence="3" id="KW-0472">Membrane</keyword>
<dbReference type="Gene3D" id="1.10.287.950">
    <property type="entry name" value="Methyl-accepting chemotaxis protein"/>
    <property type="match status" value="1"/>
</dbReference>
<dbReference type="GO" id="GO:0016020">
    <property type="term" value="C:membrane"/>
    <property type="evidence" value="ECO:0007669"/>
    <property type="project" value="InterPro"/>
</dbReference>
<sequence>MSLQQKIWGLGLLALAVSLGIVWVVGLLSGASMAALWGAAAGGFIVLLVMSLSLRLIYGAAFQSLALCLRGGCEPRAAGQASCCSPQAAPADLKDLYAAAAELSARACHSSGVLHGILAGMPLAYLLVDVNEQATHTNQECLNMLEIDGPVKNCIGKTLAELFYNDPGRETAVGKSIRLGQNFRNLSVTITGHKGRRIDVLANVFPVYDEHRTCLGGLCLYVDMTALKEAEQVITDKNHRMEAVAQELDNTVQELAAIAGELVSGIGRSNNDATRASRLLGEAAIAMNQMTATVREVAHNAANASTASNQTRDKAHEGALVVRNATQSIEEVHEVSMALKSDMALLNNHARAITEIMNVISDIADQTNLLALNAAIEAARAGDAGRGFAVVADEVRKLAEKTMTSTSDVGNAISAIQQSTSKSMASMDSAVDQVEQATTYAGASGQALDAIVGTVEDTVGQISAIAAASEEQSVASEQINRSIDEVNGVMAGTAKSMAEARLETDKLVALAEKLADLTERLKD</sequence>
<feature type="transmembrane region" description="Helical" evidence="3">
    <location>
        <begin position="34"/>
        <end position="57"/>
    </location>
</feature>
<dbReference type="AlphaFoldDB" id="A0A7W8C2E9"/>
<comment type="caution">
    <text evidence="6">The sequence shown here is derived from an EMBL/GenBank/DDBJ whole genome shotgun (WGS) entry which is preliminary data.</text>
</comment>
<feature type="domain" description="PAC" evidence="5">
    <location>
        <begin position="184"/>
        <end position="236"/>
    </location>
</feature>
<dbReference type="InterPro" id="IPR004089">
    <property type="entry name" value="MCPsignal_dom"/>
</dbReference>
<evidence type="ECO:0000259" key="5">
    <source>
        <dbReference type="PROSITE" id="PS50113"/>
    </source>
</evidence>
<evidence type="ECO:0000313" key="6">
    <source>
        <dbReference type="EMBL" id="MBB5144076.1"/>
    </source>
</evidence>
<dbReference type="PROSITE" id="PS50111">
    <property type="entry name" value="CHEMOTAXIS_TRANSDUC_2"/>
    <property type="match status" value="1"/>
</dbReference>
<protein>
    <submittedName>
        <fullName evidence="6">Methyl-accepting chemotaxis protein</fullName>
    </submittedName>
</protein>
<name>A0A7W8C2E9_9BACT</name>
<evidence type="ECO:0000259" key="4">
    <source>
        <dbReference type="PROSITE" id="PS50111"/>
    </source>
</evidence>
<dbReference type="GO" id="GO:0007165">
    <property type="term" value="P:signal transduction"/>
    <property type="evidence" value="ECO:0007669"/>
    <property type="project" value="UniProtKB-KW"/>
</dbReference>
<keyword evidence="1 2" id="KW-0807">Transducer</keyword>
<evidence type="ECO:0000313" key="7">
    <source>
        <dbReference type="Proteomes" id="UP000539075"/>
    </source>
</evidence>
<dbReference type="SUPFAM" id="SSF58104">
    <property type="entry name" value="Methyl-accepting chemotaxis protein (MCP) signaling domain"/>
    <property type="match status" value="1"/>
</dbReference>
<dbReference type="PANTHER" id="PTHR32089:SF112">
    <property type="entry name" value="LYSOZYME-LIKE PROTEIN-RELATED"/>
    <property type="match status" value="1"/>
</dbReference>
<evidence type="ECO:0000256" key="3">
    <source>
        <dbReference type="SAM" id="Phobius"/>
    </source>
</evidence>
<organism evidence="6 7">
    <name type="scientific">Desulfovibrio intestinalis</name>
    <dbReference type="NCBI Taxonomy" id="58621"/>
    <lineage>
        <taxon>Bacteria</taxon>
        <taxon>Pseudomonadati</taxon>
        <taxon>Thermodesulfobacteriota</taxon>
        <taxon>Desulfovibrionia</taxon>
        <taxon>Desulfovibrionales</taxon>
        <taxon>Desulfovibrionaceae</taxon>
        <taxon>Desulfovibrio</taxon>
    </lineage>
</organism>
<dbReference type="Pfam" id="PF13426">
    <property type="entry name" value="PAS_9"/>
    <property type="match status" value="1"/>
</dbReference>
<dbReference type="PROSITE" id="PS50113">
    <property type="entry name" value="PAC"/>
    <property type="match status" value="1"/>
</dbReference>
<feature type="transmembrane region" description="Helical" evidence="3">
    <location>
        <begin position="7"/>
        <end position="28"/>
    </location>
</feature>
<accession>A0A7W8C2E9</accession>
<keyword evidence="3" id="KW-0812">Transmembrane</keyword>
<feature type="domain" description="Methyl-accepting transducer" evidence="4">
    <location>
        <begin position="251"/>
        <end position="487"/>
    </location>
</feature>
<dbReference type="Pfam" id="PF00015">
    <property type="entry name" value="MCPsignal"/>
    <property type="match status" value="1"/>
</dbReference>
<dbReference type="RefSeq" id="WP_183720347.1">
    <property type="nucleotide sequence ID" value="NZ_JACHGO010000006.1"/>
</dbReference>
<dbReference type="Proteomes" id="UP000539075">
    <property type="component" value="Unassembled WGS sequence"/>
</dbReference>
<dbReference type="EMBL" id="JACHGO010000006">
    <property type="protein sequence ID" value="MBB5144076.1"/>
    <property type="molecule type" value="Genomic_DNA"/>
</dbReference>
<keyword evidence="7" id="KW-1185">Reference proteome</keyword>
<evidence type="ECO:0000256" key="2">
    <source>
        <dbReference type="PROSITE-ProRule" id="PRU00284"/>
    </source>
</evidence>
<dbReference type="InterPro" id="IPR035965">
    <property type="entry name" value="PAS-like_dom_sf"/>
</dbReference>
<gene>
    <name evidence="6" type="ORF">HNQ38_002184</name>
</gene>
<dbReference type="SUPFAM" id="SSF55785">
    <property type="entry name" value="PYP-like sensor domain (PAS domain)"/>
    <property type="match status" value="1"/>
</dbReference>
<dbReference type="PANTHER" id="PTHR32089">
    <property type="entry name" value="METHYL-ACCEPTING CHEMOTAXIS PROTEIN MCPB"/>
    <property type="match status" value="1"/>
</dbReference>